<feature type="region of interest" description="Disordered" evidence="1">
    <location>
        <begin position="119"/>
        <end position="138"/>
    </location>
</feature>
<dbReference type="RefSeq" id="WP_189191638.1">
    <property type="nucleotide sequence ID" value="NZ_BMMM01000024.1"/>
</dbReference>
<gene>
    <name evidence="2" type="ORF">GCM10011579_086870</name>
</gene>
<evidence type="ECO:0000256" key="1">
    <source>
        <dbReference type="SAM" id="MobiDB-lite"/>
    </source>
</evidence>
<comment type="caution">
    <text evidence="2">The sequence shown here is derived from an EMBL/GenBank/DDBJ whole genome shotgun (WGS) entry which is preliminary data.</text>
</comment>
<proteinExistence type="predicted"/>
<accession>A0A917YFG3</accession>
<evidence type="ECO:0000313" key="2">
    <source>
        <dbReference type="EMBL" id="GGN90692.1"/>
    </source>
</evidence>
<evidence type="ECO:0008006" key="4">
    <source>
        <dbReference type="Google" id="ProtNLM"/>
    </source>
</evidence>
<sequence>MIIDVTYGEDWDAASRTVLGPMSRPRAAARDTAGEPYAVVLREEGRPQPVAVLHIAWAHGYFGVWAYDDQGRRTREMDMRRLEPERLFLRHLGQWRYDSEDLPEFAAEAGRVRVDLYPDGRGRKVSEPQGSGGGSRHTMANMPDEQRWVPAPEFGAWEWTVALVTDGQFPDALREAPETNPTPLATAFATANWKPPTPLRPRHLDGTFTPGTRFSPPYDGDAGPYVVQRVIDAGVLRLPTGQIIACDPDWITPGKPFTVVVPPGDYRTEIATAAYTSAFEDTPVHIEDYTAARVLISEKPTVAWELALRPGEDPRTLRDGEFYGFGVDSGTGCFVDAAAAARLTGRENARAQDADPDGILVSEDPESGGNLIAYPSGMGDGSYPVWIGRDADGEITCFVADMLILGDQEVPSD</sequence>
<dbReference type="Pfam" id="PF14025">
    <property type="entry name" value="DUF4241"/>
    <property type="match status" value="1"/>
</dbReference>
<dbReference type="InterPro" id="IPR025335">
    <property type="entry name" value="DUF4241"/>
</dbReference>
<evidence type="ECO:0000313" key="3">
    <source>
        <dbReference type="Proteomes" id="UP000600365"/>
    </source>
</evidence>
<name>A0A917YFG3_9ACTN</name>
<dbReference type="Proteomes" id="UP000600365">
    <property type="component" value="Unassembled WGS sequence"/>
</dbReference>
<keyword evidence="3" id="KW-1185">Reference proteome</keyword>
<dbReference type="AlphaFoldDB" id="A0A917YFG3"/>
<dbReference type="EMBL" id="BMMM01000024">
    <property type="protein sequence ID" value="GGN90692.1"/>
    <property type="molecule type" value="Genomic_DNA"/>
</dbReference>
<organism evidence="2 3">
    <name type="scientific">Streptomyces albiflavescens</name>
    <dbReference type="NCBI Taxonomy" id="1623582"/>
    <lineage>
        <taxon>Bacteria</taxon>
        <taxon>Bacillati</taxon>
        <taxon>Actinomycetota</taxon>
        <taxon>Actinomycetes</taxon>
        <taxon>Kitasatosporales</taxon>
        <taxon>Streptomycetaceae</taxon>
        <taxon>Streptomyces</taxon>
    </lineage>
</organism>
<protein>
    <recommendedName>
        <fullName evidence="4">DUF4241 domain-containing protein</fullName>
    </recommendedName>
</protein>
<reference evidence="2 3" key="1">
    <citation type="journal article" date="2014" name="Int. J. Syst. Evol. Microbiol.">
        <title>Complete genome sequence of Corynebacterium casei LMG S-19264T (=DSM 44701T), isolated from a smear-ripened cheese.</title>
        <authorList>
            <consortium name="US DOE Joint Genome Institute (JGI-PGF)"/>
            <person name="Walter F."/>
            <person name="Albersmeier A."/>
            <person name="Kalinowski J."/>
            <person name="Ruckert C."/>
        </authorList>
    </citation>
    <scope>NUCLEOTIDE SEQUENCE [LARGE SCALE GENOMIC DNA]</scope>
    <source>
        <strain evidence="2 3">CGMCC 4.7111</strain>
    </source>
</reference>